<organism evidence="5 6">
    <name type="scientific">Amphritea balenae</name>
    <dbReference type="NCBI Taxonomy" id="452629"/>
    <lineage>
        <taxon>Bacteria</taxon>
        <taxon>Pseudomonadati</taxon>
        <taxon>Pseudomonadota</taxon>
        <taxon>Gammaproteobacteria</taxon>
        <taxon>Oceanospirillales</taxon>
        <taxon>Oceanospirillaceae</taxon>
        <taxon>Amphritea</taxon>
    </lineage>
</organism>
<dbReference type="HAMAP" id="MF_00434">
    <property type="entry name" value="Pterin_4_alpha"/>
    <property type="match status" value="1"/>
</dbReference>
<evidence type="ECO:0000256" key="2">
    <source>
        <dbReference type="ARBA" id="ARBA00006472"/>
    </source>
</evidence>
<sequence length="114" mass="12733">MKTTDSLGTQECAPCSSETPVLHREDAEALLKQLSPGWQLSDDGKQISKDYPFKNFYRTMAFVNALAWIANRENHHPDFEVGYNHCLVNFSTHAIDGLSQNDFICAAKVDALVS</sequence>
<dbReference type="RefSeq" id="WP_124926470.1">
    <property type="nucleotide sequence ID" value="NZ_BMOH01000002.1"/>
</dbReference>
<keyword evidence="3 4" id="KW-0456">Lyase</keyword>
<accession>A0A3P1SNZ7</accession>
<evidence type="ECO:0000256" key="1">
    <source>
        <dbReference type="ARBA" id="ARBA00001554"/>
    </source>
</evidence>
<dbReference type="PANTHER" id="PTHR12599:SF0">
    <property type="entry name" value="PTERIN-4-ALPHA-CARBINOLAMINE DEHYDRATASE"/>
    <property type="match status" value="1"/>
</dbReference>
<name>A0A3P1SNZ7_9GAMM</name>
<reference evidence="5 6" key="1">
    <citation type="submission" date="2018-11" db="EMBL/GenBank/DDBJ databases">
        <title>The draft genome sequence of Amphritea balenae JAMM 1525T.</title>
        <authorList>
            <person name="Fang Z."/>
            <person name="Zhang Y."/>
            <person name="Han X."/>
        </authorList>
    </citation>
    <scope>NUCLEOTIDE SEQUENCE [LARGE SCALE GENOMIC DNA]</scope>
    <source>
        <strain evidence="5 6">JAMM 1525</strain>
    </source>
</reference>
<dbReference type="Gene3D" id="3.30.1360.20">
    <property type="entry name" value="Transcriptional coactivator/pterin dehydratase"/>
    <property type="match status" value="1"/>
</dbReference>
<dbReference type="EMBL" id="RQXV01000006">
    <property type="protein sequence ID" value="RRC98971.1"/>
    <property type="molecule type" value="Genomic_DNA"/>
</dbReference>
<dbReference type="OrthoDB" id="5294615at2"/>
<dbReference type="EC" id="4.2.1.96" evidence="4"/>
<gene>
    <name evidence="5" type="ORF">EHS89_12405</name>
</gene>
<dbReference type="NCBIfam" id="NF002019">
    <property type="entry name" value="PRK00823.1-4"/>
    <property type="match status" value="1"/>
</dbReference>
<dbReference type="Pfam" id="PF01329">
    <property type="entry name" value="Pterin_4a"/>
    <property type="match status" value="1"/>
</dbReference>
<dbReference type="InterPro" id="IPR001533">
    <property type="entry name" value="Pterin_deHydtase"/>
</dbReference>
<keyword evidence="6" id="KW-1185">Reference proteome</keyword>
<dbReference type="GO" id="GO:0006729">
    <property type="term" value="P:tetrahydrobiopterin biosynthetic process"/>
    <property type="evidence" value="ECO:0007669"/>
    <property type="project" value="InterPro"/>
</dbReference>
<dbReference type="PANTHER" id="PTHR12599">
    <property type="entry name" value="PTERIN-4-ALPHA-CARBINOLAMINE DEHYDRATASE"/>
    <property type="match status" value="1"/>
</dbReference>
<evidence type="ECO:0000256" key="3">
    <source>
        <dbReference type="ARBA" id="ARBA00023239"/>
    </source>
</evidence>
<dbReference type="InterPro" id="IPR036428">
    <property type="entry name" value="PCD_sf"/>
</dbReference>
<comment type="similarity">
    <text evidence="2 4">Belongs to the pterin-4-alpha-carbinolamine dehydratase family.</text>
</comment>
<dbReference type="GO" id="GO:0008124">
    <property type="term" value="F:4-alpha-hydroxytetrahydrobiopterin dehydratase activity"/>
    <property type="evidence" value="ECO:0007669"/>
    <property type="project" value="UniProtKB-UniRule"/>
</dbReference>
<comment type="catalytic activity">
    <reaction evidence="1 4">
        <text>(4aS,6R)-4a-hydroxy-L-erythro-5,6,7,8-tetrahydrobiopterin = (6R)-L-erythro-6,7-dihydrobiopterin + H2O</text>
        <dbReference type="Rhea" id="RHEA:11920"/>
        <dbReference type="ChEBI" id="CHEBI:15377"/>
        <dbReference type="ChEBI" id="CHEBI:15642"/>
        <dbReference type="ChEBI" id="CHEBI:43120"/>
        <dbReference type="EC" id="4.2.1.96"/>
    </reaction>
</comment>
<evidence type="ECO:0000313" key="5">
    <source>
        <dbReference type="EMBL" id="RRC98971.1"/>
    </source>
</evidence>
<dbReference type="AlphaFoldDB" id="A0A3P1SNZ7"/>
<proteinExistence type="inferred from homology"/>
<evidence type="ECO:0000256" key="4">
    <source>
        <dbReference type="HAMAP-Rule" id="MF_00434"/>
    </source>
</evidence>
<dbReference type="Proteomes" id="UP000267535">
    <property type="component" value="Unassembled WGS sequence"/>
</dbReference>
<dbReference type="CDD" id="cd00913">
    <property type="entry name" value="PCD_DCoH_subfamily_a"/>
    <property type="match status" value="1"/>
</dbReference>
<protein>
    <recommendedName>
        <fullName evidence="4">Putative pterin-4-alpha-carbinolamine dehydratase</fullName>
        <shortName evidence="4">PHS</shortName>
        <ecNumber evidence="4">4.2.1.96</ecNumber>
    </recommendedName>
    <alternativeName>
        <fullName evidence="4">4-alpha-hydroxy-tetrahydropterin dehydratase</fullName>
    </alternativeName>
    <alternativeName>
        <fullName evidence="4">Pterin carbinolamine dehydratase</fullName>
        <shortName evidence="4">PCD</shortName>
    </alternativeName>
</protein>
<comment type="caution">
    <text evidence="5">The sequence shown here is derived from an EMBL/GenBank/DDBJ whole genome shotgun (WGS) entry which is preliminary data.</text>
</comment>
<evidence type="ECO:0000313" key="6">
    <source>
        <dbReference type="Proteomes" id="UP000267535"/>
    </source>
</evidence>
<dbReference type="SUPFAM" id="SSF55248">
    <property type="entry name" value="PCD-like"/>
    <property type="match status" value="1"/>
</dbReference>